<feature type="compositionally biased region" description="Polar residues" evidence="1">
    <location>
        <begin position="106"/>
        <end position="117"/>
    </location>
</feature>
<protein>
    <submittedName>
        <fullName evidence="2">Uncharacterized protein</fullName>
    </submittedName>
</protein>
<dbReference type="EMBL" id="KL596636">
    <property type="protein sequence ID" value="KER32222.1"/>
    <property type="molecule type" value="Genomic_DNA"/>
</dbReference>
<dbReference type="Proteomes" id="UP000054324">
    <property type="component" value="Unassembled WGS sequence"/>
</dbReference>
<sequence>MYCSHNQAVLKVLRHRGRFRNDRRTTAWSVGLRTSRQLDDWGPRPKPSAQKPDLKVATSSHRCFSLQHEAQETVLVRPLIIDQPGTRDCDDPKDTPQYISMGNGGRQTVTPQPCSPR</sequence>
<feature type="region of interest" description="Disordered" evidence="1">
    <location>
        <begin position="83"/>
        <end position="117"/>
    </location>
</feature>
<dbReference type="KEGG" id="ovi:T265_01656"/>
<dbReference type="AlphaFoldDB" id="A0A075A1W4"/>
<dbReference type="CTD" id="20315844"/>
<accession>A0A075A1W4</accession>
<name>A0A075A1W4_OPIVI</name>
<reference evidence="2 3" key="1">
    <citation type="submission" date="2013-11" db="EMBL/GenBank/DDBJ databases">
        <title>Opisthorchis viverrini - life in the bile duct.</title>
        <authorList>
            <person name="Young N.D."/>
            <person name="Nagarajan N."/>
            <person name="Lin S.J."/>
            <person name="Korhonen P.K."/>
            <person name="Jex A.R."/>
            <person name="Hall R.S."/>
            <person name="Safavi-Hemami H."/>
            <person name="Kaewkong W."/>
            <person name="Bertrand D."/>
            <person name="Gao S."/>
            <person name="Seet Q."/>
            <person name="Wongkham S."/>
            <person name="Teh B.T."/>
            <person name="Wongkham C."/>
            <person name="Intapan P.M."/>
            <person name="Maleewong W."/>
            <person name="Yang X."/>
            <person name="Hu M."/>
            <person name="Wang Z."/>
            <person name="Hofmann A."/>
            <person name="Sternberg P.W."/>
            <person name="Tan P."/>
            <person name="Wang J."/>
            <person name="Gasser R.B."/>
        </authorList>
    </citation>
    <scope>NUCLEOTIDE SEQUENCE [LARGE SCALE GENOMIC DNA]</scope>
</reference>
<feature type="region of interest" description="Disordered" evidence="1">
    <location>
        <begin position="37"/>
        <end position="56"/>
    </location>
</feature>
<evidence type="ECO:0000313" key="3">
    <source>
        <dbReference type="Proteomes" id="UP000054324"/>
    </source>
</evidence>
<dbReference type="GeneID" id="20315844"/>
<organism evidence="2 3">
    <name type="scientific">Opisthorchis viverrini</name>
    <name type="common">Southeast Asian liver fluke</name>
    <dbReference type="NCBI Taxonomy" id="6198"/>
    <lineage>
        <taxon>Eukaryota</taxon>
        <taxon>Metazoa</taxon>
        <taxon>Spiralia</taxon>
        <taxon>Lophotrochozoa</taxon>
        <taxon>Platyhelminthes</taxon>
        <taxon>Trematoda</taxon>
        <taxon>Digenea</taxon>
        <taxon>Opisthorchiida</taxon>
        <taxon>Opisthorchiata</taxon>
        <taxon>Opisthorchiidae</taxon>
        <taxon>Opisthorchis</taxon>
    </lineage>
</organism>
<gene>
    <name evidence="2" type="ORF">T265_01656</name>
</gene>
<proteinExistence type="predicted"/>
<evidence type="ECO:0000256" key="1">
    <source>
        <dbReference type="SAM" id="MobiDB-lite"/>
    </source>
</evidence>
<feature type="compositionally biased region" description="Basic and acidic residues" evidence="1">
    <location>
        <begin position="85"/>
        <end position="94"/>
    </location>
</feature>
<evidence type="ECO:0000313" key="2">
    <source>
        <dbReference type="EMBL" id="KER32222.1"/>
    </source>
</evidence>
<keyword evidence="3" id="KW-1185">Reference proteome</keyword>
<dbReference type="RefSeq" id="XP_009163986.1">
    <property type="nucleotide sequence ID" value="XM_009165722.1"/>
</dbReference>